<dbReference type="PANTHER" id="PTHR43798">
    <property type="entry name" value="MONOACYLGLYCEROL LIPASE"/>
    <property type="match status" value="1"/>
</dbReference>
<evidence type="ECO:0000313" key="3">
    <source>
        <dbReference type="Proteomes" id="UP000279959"/>
    </source>
</evidence>
<dbReference type="Pfam" id="PF00561">
    <property type="entry name" value="Abhydrolase_1"/>
    <property type="match status" value="1"/>
</dbReference>
<protein>
    <submittedName>
        <fullName evidence="2">Alpha/beta hydrolase</fullName>
    </submittedName>
</protein>
<keyword evidence="2" id="KW-0378">Hydrolase</keyword>
<accession>A0A494VYQ4</accession>
<organism evidence="2 3">
    <name type="scientific">Sphingobium amiense</name>
    <dbReference type="NCBI Taxonomy" id="135719"/>
    <lineage>
        <taxon>Bacteria</taxon>
        <taxon>Pseudomonadati</taxon>
        <taxon>Pseudomonadota</taxon>
        <taxon>Alphaproteobacteria</taxon>
        <taxon>Sphingomonadales</taxon>
        <taxon>Sphingomonadaceae</taxon>
        <taxon>Sphingobium</taxon>
    </lineage>
</organism>
<reference evidence="2 3" key="1">
    <citation type="submission" date="2018-05" db="EMBL/GenBank/DDBJ databases">
        <title>Complete Genome Sequence of the Nonylphenol-Degrading Bacterium Sphingobium amiense DSM 16289T.</title>
        <authorList>
            <person name="Ootsuka M."/>
            <person name="Nishizawa T."/>
            <person name="Ohta H."/>
        </authorList>
    </citation>
    <scope>NUCLEOTIDE SEQUENCE [LARGE SCALE GENOMIC DNA]</scope>
    <source>
        <strain evidence="2 3">DSM 16289</strain>
    </source>
</reference>
<proteinExistence type="predicted"/>
<name>A0A494VYQ4_9SPHN</name>
<dbReference type="Proteomes" id="UP000279959">
    <property type="component" value="Chromosome"/>
</dbReference>
<evidence type="ECO:0000259" key="1">
    <source>
        <dbReference type="Pfam" id="PF00561"/>
    </source>
</evidence>
<dbReference type="PRINTS" id="PR00111">
    <property type="entry name" value="ABHYDROLASE"/>
</dbReference>
<gene>
    <name evidence="2" type="ORF">SAMIE_1005120</name>
</gene>
<feature type="domain" description="AB hydrolase-1" evidence="1">
    <location>
        <begin position="29"/>
        <end position="278"/>
    </location>
</feature>
<dbReference type="GO" id="GO:0016020">
    <property type="term" value="C:membrane"/>
    <property type="evidence" value="ECO:0007669"/>
    <property type="project" value="TreeGrafter"/>
</dbReference>
<sequence>MTDTQAFTEHLITREQGKLYARDYAGAGPAFVMMHGFPDHLGIYDALVPHLVAAGRRVVTFDFLGFGKSDKPAGATYTFADQSDDLEAVISQLDLGAIVPVAHDSSGPTGINFALDNPDKVAELVILNSGYDDAKPILWPELITLFATESLSALAMAFATDPAQFGWLLGWQQTRFTVLQPPEQAAGFRREIGQLIADNFIQQPSSGPAFVQLVAQFFPELARNTERLPELGGLTMPVKVIWGEFDPYITTEVGRDRASHFKNARLTLLPAGHWLQSDMPEAVAKEMLA</sequence>
<keyword evidence="3" id="KW-1185">Reference proteome</keyword>
<dbReference type="AlphaFoldDB" id="A0A494VYQ4"/>
<evidence type="ECO:0000313" key="2">
    <source>
        <dbReference type="EMBL" id="BBD97011.1"/>
    </source>
</evidence>
<dbReference type="PRINTS" id="PR00412">
    <property type="entry name" value="EPOXHYDRLASE"/>
</dbReference>
<dbReference type="InterPro" id="IPR050266">
    <property type="entry name" value="AB_hydrolase_sf"/>
</dbReference>
<dbReference type="PANTHER" id="PTHR43798:SF24">
    <property type="entry name" value="CIS-3-ALKYL-4-ALKYLOXETAN-2-ONE DECARBOXYLASE"/>
    <property type="match status" value="1"/>
</dbReference>
<dbReference type="InterPro" id="IPR000073">
    <property type="entry name" value="AB_hydrolase_1"/>
</dbReference>
<dbReference type="InterPro" id="IPR000639">
    <property type="entry name" value="Epox_hydrolase-like"/>
</dbReference>
<dbReference type="KEGG" id="sami:SAMIE_1005120"/>
<dbReference type="GO" id="GO:0016787">
    <property type="term" value="F:hydrolase activity"/>
    <property type="evidence" value="ECO:0007669"/>
    <property type="project" value="UniProtKB-KW"/>
</dbReference>
<dbReference type="RefSeq" id="WP_066697762.1">
    <property type="nucleotide sequence ID" value="NZ_AP018664.1"/>
</dbReference>
<dbReference type="InterPro" id="IPR029058">
    <property type="entry name" value="AB_hydrolase_fold"/>
</dbReference>
<dbReference type="SUPFAM" id="SSF53474">
    <property type="entry name" value="alpha/beta-Hydrolases"/>
    <property type="match status" value="1"/>
</dbReference>
<dbReference type="Gene3D" id="3.40.50.1820">
    <property type="entry name" value="alpha/beta hydrolase"/>
    <property type="match status" value="1"/>
</dbReference>
<dbReference type="EMBL" id="AP018664">
    <property type="protein sequence ID" value="BBD97011.1"/>
    <property type="molecule type" value="Genomic_DNA"/>
</dbReference>